<dbReference type="EMBL" id="VYKJ01000017">
    <property type="protein sequence ID" value="KAA8995764.1"/>
    <property type="molecule type" value="Genomic_DNA"/>
</dbReference>
<gene>
    <name evidence="2" type="ORF">FJU30_23740</name>
</gene>
<organism evidence="2 3">
    <name type="scientific">Affinibrenneria salicis</name>
    <dbReference type="NCBI Taxonomy" id="2590031"/>
    <lineage>
        <taxon>Bacteria</taxon>
        <taxon>Pseudomonadati</taxon>
        <taxon>Pseudomonadota</taxon>
        <taxon>Gammaproteobacteria</taxon>
        <taxon>Enterobacterales</taxon>
        <taxon>Pectobacteriaceae</taxon>
        <taxon>Affinibrenneria</taxon>
    </lineage>
</organism>
<dbReference type="Proteomes" id="UP000335415">
    <property type="component" value="Unassembled WGS sequence"/>
</dbReference>
<dbReference type="OrthoDB" id="8001376at2"/>
<protein>
    <submittedName>
        <fullName evidence="2">Transposase family protein</fullName>
    </submittedName>
</protein>
<evidence type="ECO:0000313" key="3">
    <source>
        <dbReference type="Proteomes" id="UP000335415"/>
    </source>
</evidence>
<dbReference type="InterPro" id="IPR051698">
    <property type="entry name" value="Transposase_11-like"/>
</dbReference>
<name>A0A5J5FS88_9GAMM</name>
<dbReference type="PANTHER" id="PTHR30298">
    <property type="entry name" value="H REPEAT-ASSOCIATED PREDICTED TRANSPOSASE"/>
    <property type="match status" value="1"/>
</dbReference>
<accession>A0A5J5FS88</accession>
<dbReference type="AlphaFoldDB" id="A0A5J5FS88"/>
<proteinExistence type="predicted"/>
<feature type="domain" description="H repeat-associated protein N-terminal" evidence="1">
    <location>
        <begin position="3"/>
        <end position="68"/>
    </location>
</feature>
<evidence type="ECO:0000313" key="2">
    <source>
        <dbReference type="EMBL" id="KAA8995764.1"/>
    </source>
</evidence>
<reference evidence="2 3" key="1">
    <citation type="submission" date="2019-09" db="EMBL/GenBank/DDBJ databases">
        <authorList>
            <person name="Li Y."/>
        </authorList>
    </citation>
    <scope>NUCLEOTIDE SEQUENCE [LARGE SCALE GENOMIC DNA]</scope>
    <source>
        <strain evidence="2 3">L3-3HA</strain>
    </source>
</reference>
<evidence type="ECO:0000259" key="1">
    <source>
        <dbReference type="Pfam" id="PF13808"/>
    </source>
</evidence>
<dbReference type="InterPro" id="IPR032806">
    <property type="entry name" value="YbfD_N"/>
</dbReference>
<sequence length="69" mass="7971">MFNYINNISYSRCDKNKKHEVMDVILFTVTAVLSNVSGWKAIQQFGECQLPWLRQHSPFVNGIPGRHCC</sequence>
<dbReference type="PANTHER" id="PTHR30298:SF0">
    <property type="entry name" value="PROTEIN YBFL-RELATED"/>
    <property type="match status" value="1"/>
</dbReference>
<dbReference type="Pfam" id="PF13808">
    <property type="entry name" value="DDE_Tnp_1_assoc"/>
    <property type="match status" value="1"/>
</dbReference>
<dbReference type="RefSeq" id="WP_150437441.1">
    <property type="nucleotide sequence ID" value="NZ_VYKJ01000017.1"/>
</dbReference>
<keyword evidence="3" id="KW-1185">Reference proteome</keyword>
<comment type="caution">
    <text evidence="2">The sequence shown here is derived from an EMBL/GenBank/DDBJ whole genome shotgun (WGS) entry which is preliminary data.</text>
</comment>